<dbReference type="RefSeq" id="WP_338393194.1">
    <property type="nucleotide sequence ID" value="NZ_AP025314.1"/>
</dbReference>
<keyword evidence="1" id="KW-0732">Signal</keyword>
<name>A0AAU9CNH6_9BACT</name>
<dbReference type="PROSITE" id="PS51257">
    <property type="entry name" value="PROKAR_LIPOPROTEIN"/>
    <property type="match status" value="1"/>
</dbReference>
<dbReference type="KEGG" id="fax:FUAX_03310"/>
<reference evidence="2 3" key="1">
    <citation type="submission" date="2021-12" db="EMBL/GenBank/DDBJ databases">
        <title>Genome sequencing of bacteria with rrn-lacking chromosome and rrn-plasmid.</title>
        <authorList>
            <person name="Anda M."/>
            <person name="Iwasaki W."/>
        </authorList>
    </citation>
    <scope>NUCLEOTIDE SEQUENCE [LARGE SCALE GENOMIC DNA]</scope>
    <source>
        <strain evidence="2 3">DSM 100852</strain>
    </source>
</reference>
<sequence>MKNTFTLRKIQLVAYALIFLSIASCVEKTCCAPMPEGDDVRLEITILDKDGGNMVHYTHPQQIRESWVGLYYIKNGELYDTEKTDGQRGWFSRLSPKSDNSRYSFYFRPVNSLEKKSRYLIEWSPTDRDTVDLKYKPKIESYIMIDSLWFNGKYVDEGIRLSQEFTITK</sequence>
<evidence type="ECO:0000313" key="2">
    <source>
        <dbReference type="EMBL" id="BDD07899.1"/>
    </source>
</evidence>
<dbReference type="Proteomes" id="UP001348817">
    <property type="component" value="Chromosome"/>
</dbReference>
<dbReference type="AlphaFoldDB" id="A0AAU9CNH6"/>
<gene>
    <name evidence="2" type="ORF">FUAX_03310</name>
</gene>
<organism evidence="2 3">
    <name type="scientific">Fulvitalea axinellae</name>
    <dbReference type="NCBI Taxonomy" id="1182444"/>
    <lineage>
        <taxon>Bacteria</taxon>
        <taxon>Pseudomonadati</taxon>
        <taxon>Bacteroidota</taxon>
        <taxon>Cytophagia</taxon>
        <taxon>Cytophagales</taxon>
        <taxon>Persicobacteraceae</taxon>
        <taxon>Fulvitalea</taxon>
    </lineage>
</organism>
<evidence type="ECO:0000313" key="3">
    <source>
        <dbReference type="Proteomes" id="UP001348817"/>
    </source>
</evidence>
<evidence type="ECO:0000256" key="1">
    <source>
        <dbReference type="SAM" id="SignalP"/>
    </source>
</evidence>
<feature type="chain" id="PRO_5043426147" evidence="1">
    <location>
        <begin position="26"/>
        <end position="169"/>
    </location>
</feature>
<accession>A0AAU9CNH6</accession>
<dbReference type="EMBL" id="AP025314">
    <property type="protein sequence ID" value="BDD07899.1"/>
    <property type="molecule type" value="Genomic_DNA"/>
</dbReference>
<feature type="signal peptide" evidence="1">
    <location>
        <begin position="1"/>
        <end position="25"/>
    </location>
</feature>
<protein>
    <submittedName>
        <fullName evidence="2">Uncharacterized protein</fullName>
    </submittedName>
</protein>
<proteinExistence type="predicted"/>
<keyword evidence="3" id="KW-1185">Reference proteome</keyword>